<dbReference type="PIRSF" id="PIRSF038120">
    <property type="entry name" value="Ubiquitinyl_hydrolase_UCH37"/>
    <property type="match status" value="1"/>
</dbReference>
<evidence type="ECO:0000256" key="11">
    <source>
        <dbReference type="RuleBase" id="RU361215"/>
    </source>
</evidence>
<feature type="domain" description="UCH catalytic" evidence="13">
    <location>
        <begin position="8"/>
        <end position="245"/>
    </location>
</feature>
<dbReference type="PROSITE" id="PS52048">
    <property type="entry name" value="UCH_DOMAIN"/>
    <property type="match status" value="1"/>
</dbReference>
<evidence type="ECO:0000256" key="1">
    <source>
        <dbReference type="ARBA" id="ARBA00000707"/>
    </source>
</evidence>
<evidence type="ECO:0000256" key="2">
    <source>
        <dbReference type="ARBA" id="ARBA00009326"/>
    </source>
</evidence>
<dbReference type="GO" id="GO:0019784">
    <property type="term" value="F:deNEDDylase activity"/>
    <property type="evidence" value="ECO:0007669"/>
    <property type="project" value="EnsemblFungi"/>
</dbReference>
<dbReference type="PANTHER" id="PTHR10589">
    <property type="entry name" value="UBIQUITIN CARBOXYL-TERMINAL HYDROLASE"/>
    <property type="match status" value="1"/>
</dbReference>
<evidence type="ECO:0000256" key="10">
    <source>
        <dbReference type="PROSITE-ProRule" id="PRU01393"/>
    </source>
</evidence>
<dbReference type="STRING" id="1246581.A0A2H9TPH9"/>
<dbReference type="GO" id="GO:0000338">
    <property type="term" value="P:protein deneddylation"/>
    <property type="evidence" value="ECO:0007669"/>
    <property type="project" value="EnsemblFungi"/>
</dbReference>
<dbReference type="InterPro" id="IPR041507">
    <property type="entry name" value="UCH_C"/>
</dbReference>
<feature type="active site" description="Proton donor" evidence="8 10">
    <location>
        <position position="182"/>
    </location>
</feature>
<dbReference type="PANTHER" id="PTHR10589:SF16">
    <property type="entry name" value="UBIQUITIN CARBOXYL-TERMINAL HYDROLASE ISOZYME L5"/>
    <property type="match status" value="1"/>
</dbReference>
<dbReference type="SUPFAM" id="SSF54001">
    <property type="entry name" value="Cysteine proteinases"/>
    <property type="match status" value="1"/>
</dbReference>
<evidence type="ECO:0000259" key="13">
    <source>
        <dbReference type="PROSITE" id="PS52048"/>
    </source>
</evidence>
<dbReference type="CDD" id="cd09617">
    <property type="entry name" value="Peptidase_C12_UCH37_BAP1"/>
    <property type="match status" value="1"/>
</dbReference>
<evidence type="ECO:0000313" key="14">
    <source>
        <dbReference type="EMBL" id="PJF19657.1"/>
    </source>
</evidence>
<dbReference type="EC" id="3.4.19.12" evidence="7 11"/>
<dbReference type="Proteomes" id="UP000240830">
    <property type="component" value="Unassembled WGS sequence"/>
</dbReference>
<dbReference type="InterPro" id="IPR017390">
    <property type="entry name" value="Ubiquitinyl_hydrolase_UCH37"/>
</dbReference>
<dbReference type="Gene3D" id="1.20.58.860">
    <property type="match status" value="1"/>
</dbReference>
<dbReference type="InterPro" id="IPR036959">
    <property type="entry name" value="Peptidase_C12_UCH_sf"/>
</dbReference>
<evidence type="ECO:0000256" key="5">
    <source>
        <dbReference type="ARBA" id="ARBA00022801"/>
    </source>
</evidence>
<feature type="site" description="Transition state stabilizer" evidence="10">
    <location>
        <position position="96"/>
    </location>
</feature>
<comment type="similarity">
    <text evidence="2 7 10 11">Belongs to the peptidase C12 family.</text>
</comment>
<keyword evidence="5 7" id="KW-0378">Hydrolase</keyword>
<protein>
    <recommendedName>
        <fullName evidence="7 11">Ubiquitin carboxyl-terminal hydrolase</fullName>
        <ecNumber evidence="7 11">3.4.19.12</ecNumber>
    </recommendedName>
</protein>
<dbReference type="GO" id="GO:0004843">
    <property type="term" value="F:cysteine-type deubiquitinase activity"/>
    <property type="evidence" value="ECO:0007669"/>
    <property type="project" value="UniProtKB-UniRule"/>
</dbReference>
<keyword evidence="3 7" id="KW-0645">Protease</keyword>
<proteinExistence type="inferred from homology"/>
<dbReference type="Pfam" id="PF01088">
    <property type="entry name" value="Peptidase_C12"/>
    <property type="match status" value="1"/>
</dbReference>
<comment type="catalytic activity">
    <reaction evidence="1 7 10 11">
        <text>Thiol-dependent hydrolysis of ester, thioester, amide, peptide and isopeptide bonds formed by the C-terminal Gly of ubiquitin (a 76-residue protein attached to proteins as an intracellular targeting signal).</text>
        <dbReference type="EC" id="3.4.19.12"/>
    </reaction>
</comment>
<evidence type="ECO:0000256" key="4">
    <source>
        <dbReference type="ARBA" id="ARBA00022786"/>
    </source>
</evidence>
<keyword evidence="4 7" id="KW-0833">Ubl conjugation pathway</keyword>
<reference evidence="14 15" key="1">
    <citation type="submission" date="2016-10" db="EMBL/GenBank/DDBJ databases">
        <title>The genome of Paramicrosporidium saccamoebae is the missing link in understanding Cryptomycota and Microsporidia evolution.</title>
        <authorList>
            <person name="Quandt C.A."/>
            <person name="Beaudet D."/>
            <person name="Corsaro D."/>
            <person name="Michel R."/>
            <person name="Corradi N."/>
            <person name="James T."/>
        </authorList>
    </citation>
    <scope>NUCLEOTIDE SEQUENCE [LARGE SCALE GENOMIC DNA]</scope>
    <source>
        <strain evidence="14 15">KSL3</strain>
    </source>
</reference>
<dbReference type="GO" id="GO:0005737">
    <property type="term" value="C:cytoplasm"/>
    <property type="evidence" value="ECO:0007669"/>
    <property type="project" value="TreeGrafter"/>
</dbReference>
<organism evidence="14 15">
    <name type="scientific">Paramicrosporidium saccamoebae</name>
    <dbReference type="NCBI Taxonomy" id="1246581"/>
    <lineage>
        <taxon>Eukaryota</taxon>
        <taxon>Fungi</taxon>
        <taxon>Fungi incertae sedis</taxon>
        <taxon>Cryptomycota</taxon>
        <taxon>Cryptomycota incertae sedis</taxon>
        <taxon>Paramicrosporidium</taxon>
    </lineage>
</organism>
<dbReference type="OrthoDB" id="1924260at2759"/>
<gene>
    <name evidence="14" type="ORF">PSACC_00538</name>
</gene>
<dbReference type="InterPro" id="IPR038765">
    <property type="entry name" value="Papain-like_cys_pep_sf"/>
</dbReference>
<evidence type="ECO:0000256" key="9">
    <source>
        <dbReference type="PIRSR" id="PIRSR038120-2"/>
    </source>
</evidence>
<evidence type="ECO:0000256" key="8">
    <source>
        <dbReference type="PIRSR" id="PIRSR038120-1"/>
    </source>
</evidence>
<dbReference type="EMBL" id="MTSL01000048">
    <property type="protein sequence ID" value="PJF19657.1"/>
    <property type="molecule type" value="Genomic_DNA"/>
</dbReference>
<evidence type="ECO:0000256" key="3">
    <source>
        <dbReference type="ARBA" id="ARBA00022670"/>
    </source>
</evidence>
<sequence>MSDSEDSGWCTIESDPGNYCATCTELLGVFTELIRELGAKGFQVEELYGLDEVFVADLEPIYGFIFLFKWDATLESKSKKQATSPVETPPIFFAQQTVQNACATQAILSILLNVPATASVELGPDLLNFREFTQELTPEMRGESIGANEIMRRVHNGFARPELAMVESKKKGSQGKQEDPFHFVSFLPIGDTLYEFDGLKSAPISHGSCGDAWIGAALKAISEKIDGIQSAGSGEIRFNLMAVIKDRASLYREKIDQQIRLICQLEDSLRLTPASDSNDPRQHQIQALFAQNADLEERLEEEQLKMSQQQRENARRRHNFVPLAVALLKEMAKTGELAKFTNK</sequence>
<evidence type="ECO:0000313" key="15">
    <source>
        <dbReference type="Proteomes" id="UP000240830"/>
    </source>
</evidence>
<evidence type="ECO:0000256" key="12">
    <source>
        <dbReference type="SAM" id="Coils"/>
    </source>
</evidence>
<keyword evidence="12" id="KW-0175">Coiled coil</keyword>
<comment type="caution">
    <text evidence="14">The sequence shown here is derived from an EMBL/GenBank/DDBJ whole genome shotgun (WGS) entry which is preliminary data.</text>
</comment>
<dbReference type="PRINTS" id="PR00707">
    <property type="entry name" value="UBCTHYDRLASE"/>
</dbReference>
<dbReference type="GO" id="GO:0016579">
    <property type="term" value="P:protein deubiquitination"/>
    <property type="evidence" value="ECO:0007669"/>
    <property type="project" value="InterPro"/>
</dbReference>
<evidence type="ECO:0000256" key="6">
    <source>
        <dbReference type="ARBA" id="ARBA00022807"/>
    </source>
</evidence>
<name>A0A2H9TPH9_9FUNG</name>
<accession>A0A2H9TPH9</accession>
<dbReference type="GO" id="GO:0071629">
    <property type="term" value="P:cytoplasm protein quality control by the ubiquitin-proteasome system"/>
    <property type="evidence" value="ECO:0007669"/>
    <property type="project" value="EnsemblFungi"/>
</dbReference>
<dbReference type="AlphaFoldDB" id="A0A2H9TPH9"/>
<keyword evidence="6 7" id="KW-0788">Thiol protease</keyword>
<dbReference type="Pfam" id="PF18031">
    <property type="entry name" value="UCH_C"/>
    <property type="match status" value="1"/>
</dbReference>
<dbReference type="Gene3D" id="3.40.532.10">
    <property type="entry name" value="Peptidase C12, ubiquitin carboxyl-terminal hydrolase"/>
    <property type="match status" value="1"/>
</dbReference>
<evidence type="ECO:0000256" key="7">
    <source>
        <dbReference type="PIRNR" id="PIRNR038120"/>
    </source>
</evidence>
<feature type="active site" description="Nucleophile" evidence="8 10">
    <location>
        <position position="102"/>
    </location>
</feature>
<keyword evidence="15" id="KW-1185">Reference proteome</keyword>
<dbReference type="InterPro" id="IPR001578">
    <property type="entry name" value="Peptidase_C12_UCH"/>
</dbReference>
<feature type="coiled-coil region" evidence="12">
    <location>
        <begin position="285"/>
        <end position="319"/>
    </location>
</feature>
<feature type="site" description="Important for enzyme activity" evidence="9 10">
    <location>
        <position position="197"/>
    </location>
</feature>